<sequence>MGIRTSHFSNLLYVLNFVHLIINFYFGWQVIPILCLLFTLLITGFVFYGGIMDRPVLGSWPKQRIEIIYAIGLAALLLSVGLQTWIMFPAWWNPLYMIRYLIACILHIGALFCMTVMWNDELIYIQILNFKHWWQIFSIFTLTCTLAVSKAVFIEGHIFVTHTPPVPDSCQNIFVESEVMGIYGFCLVFILISGGLQTWTTVDMIDDPFYTVRYITATCFTWALSITWVLFMVAYACKYRDEDE</sequence>
<dbReference type="AlphaFoldDB" id="A0A2A6C0C1"/>
<reference evidence="2" key="1">
    <citation type="journal article" date="2008" name="Nat. Genet.">
        <title>The Pristionchus pacificus genome provides a unique perspective on nematode lifestyle and parasitism.</title>
        <authorList>
            <person name="Dieterich C."/>
            <person name="Clifton S.W."/>
            <person name="Schuster L.N."/>
            <person name="Chinwalla A."/>
            <person name="Delehaunty K."/>
            <person name="Dinkelacker I."/>
            <person name="Fulton L."/>
            <person name="Fulton R."/>
            <person name="Godfrey J."/>
            <person name="Minx P."/>
            <person name="Mitreva M."/>
            <person name="Roeseler W."/>
            <person name="Tian H."/>
            <person name="Witte H."/>
            <person name="Yang S.P."/>
            <person name="Wilson R.K."/>
            <person name="Sommer R.J."/>
        </authorList>
    </citation>
    <scope>NUCLEOTIDE SEQUENCE [LARGE SCALE GENOMIC DNA]</scope>
    <source>
        <strain evidence="2">PS312</strain>
    </source>
</reference>
<reference evidence="1" key="2">
    <citation type="submission" date="2022-06" db="UniProtKB">
        <authorList>
            <consortium name="EnsemblMetazoa"/>
        </authorList>
    </citation>
    <scope>IDENTIFICATION</scope>
    <source>
        <strain evidence="1">PS312</strain>
    </source>
</reference>
<keyword evidence="2" id="KW-1185">Reference proteome</keyword>
<proteinExistence type="predicted"/>
<dbReference type="EnsemblMetazoa" id="PPA29083.1">
    <property type="protein sequence ID" value="PPA29083.1"/>
    <property type="gene ID" value="WBGene00118637"/>
</dbReference>
<organism evidence="1 2">
    <name type="scientific">Pristionchus pacificus</name>
    <name type="common">Parasitic nematode worm</name>
    <dbReference type="NCBI Taxonomy" id="54126"/>
    <lineage>
        <taxon>Eukaryota</taxon>
        <taxon>Metazoa</taxon>
        <taxon>Ecdysozoa</taxon>
        <taxon>Nematoda</taxon>
        <taxon>Chromadorea</taxon>
        <taxon>Rhabditida</taxon>
        <taxon>Rhabditina</taxon>
        <taxon>Diplogasteromorpha</taxon>
        <taxon>Diplogasteroidea</taxon>
        <taxon>Neodiplogasteridae</taxon>
        <taxon>Pristionchus</taxon>
    </lineage>
</organism>
<accession>A0A2A6C0C1</accession>
<name>A0A2A6C0C1_PRIPA</name>
<evidence type="ECO:0000313" key="1">
    <source>
        <dbReference type="EnsemblMetazoa" id="PPA29083.1"/>
    </source>
</evidence>
<gene>
    <name evidence="1" type="primary">WBGene00118637</name>
</gene>
<accession>A0A8R1YJ74</accession>
<protein>
    <submittedName>
        <fullName evidence="1">Uncharacterized protein</fullName>
    </submittedName>
</protein>
<dbReference type="Proteomes" id="UP000005239">
    <property type="component" value="Unassembled WGS sequence"/>
</dbReference>
<evidence type="ECO:0000313" key="2">
    <source>
        <dbReference type="Proteomes" id="UP000005239"/>
    </source>
</evidence>